<name>A0A087H2D7_ARAAL</name>
<dbReference type="AlphaFoldDB" id="A0A087H2D7"/>
<evidence type="ECO:0000313" key="3">
    <source>
        <dbReference type="EMBL" id="KFK36289.1"/>
    </source>
</evidence>
<feature type="region of interest" description="Disordered" evidence="2">
    <location>
        <begin position="143"/>
        <end position="199"/>
    </location>
</feature>
<evidence type="ECO:0000256" key="1">
    <source>
        <dbReference type="SAM" id="Coils"/>
    </source>
</evidence>
<accession>A0A087H2D7</accession>
<keyword evidence="1" id="KW-0175">Coiled coil</keyword>
<evidence type="ECO:0000256" key="2">
    <source>
        <dbReference type="SAM" id="MobiDB-lite"/>
    </source>
</evidence>
<dbReference type="EMBL" id="CM002872">
    <property type="protein sequence ID" value="KFK36289.1"/>
    <property type="molecule type" value="Genomic_DNA"/>
</dbReference>
<feature type="coiled-coil region" evidence="1">
    <location>
        <begin position="265"/>
        <end position="299"/>
    </location>
</feature>
<dbReference type="Proteomes" id="UP000029120">
    <property type="component" value="Chromosome 4"/>
</dbReference>
<evidence type="ECO:0000313" key="4">
    <source>
        <dbReference type="Proteomes" id="UP000029120"/>
    </source>
</evidence>
<organism evidence="3 4">
    <name type="scientific">Arabis alpina</name>
    <name type="common">Alpine rock-cress</name>
    <dbReference type="NCBI Taxonomy" id="50452"/>
    <lineage>
        <taxon>Eukaryota</taxon>
        <taxon>Viridiplantae</taxon>
        <taxon>Streptophyta</taxon>
        <taxon>Embryophyta</taxon>
        <taxon>Tracheophyta</taxon>
        <taxon>Spermatophyta</taxon>
        <taxon>Magnoliopsida</taxon>
        <taxon>eudicotyledons</taxon>
        <taxon>Gunneridae</taxon>
        <taxon>Pentapetalae</taxon>
        <taxon>rosids</taxon>
        <taxon>malvids</taxon>
        <taxon>Brassicales</taxon>
        <taxon>Brassicaceae</taxon>
        <taxon>Arabideae</taxon>
        <taxon>Arabis</taxon>
    </lineage>
</organism>
<proteinExistence type="predicted"/>
<reference evidence="4" key="1">
    <citation type="journal article" date="2015" name="Nat. Plants">
        <title>Genome expansion of Arabis alpina linked with retrotransposition and reduced symmetric DNA methylation.</title>
        <authorList>
            <person name="Willing E.M."/>
            <person name="Rawat V."/>
            <person name="Mandakova T."/>
            <person name="Maumus F."/>
            <person name="James G.V."/>
            <person name="Nordstroem K.J."/>
            <person name="Becker C."/>
            <person name="Warthmann N."/>
            <person name="Chica C."/>
            <person name="Szarzynska B."/>
            <person name="Zytnicki M."/>
            <person name="Albani M.C."/>
            <person name="Kiefer C."/>
            <person name="Bergonzi S."/>
            <person name="Castaings L."/>
            <person name="Mateos J.L."/>
            <person name="Berns M.C."/>
            <person name="Bujdoso N."/>
            <person name="Piofczyk T."/>
            <person name="de Lorenzo L."/>
            <person name="Barrero-Sicilia C."/>
            <person name="Mateos I."/>
            <person name="Piednoel M."/>
            <person name="Hagmann J."/>
            <person name="Chen-Min-Tao R."/>
            <person name="Iglesias-Fernandez R."/>
            <person name="Schuster S.C."/>
            <person name="Alonso-Blanco C."/>
            <person name="Roudier F."/>
            <person name="Carbonero P."/>
            <person name="Paz-Ares J."/>
            <person name="Davis S.J."/>
            <person name="Pecinka A."/>
            <person name="Quesneville H."/>
            <person name="Colot V."/>
            <person name="Lysak M.A."/>
            <person name="Weigel D."/>
            <person name="Coupland G."/>
            <person name="Schneeberger K."/>
        </authorList>
    </citation>
    <scope>NUCLEOTIDE SEQUENCE [LARGE SCALE GENOMIC DNA]</scope>
    <source>
        <strain evidence="4">cv. Pajares</strain>
    </source>
</reference>
<feature type="compositionally biased region" description="Polar residues" evidence="2">
    <location>
        <begin position="143"/>
        <end position="153"/>
    </location>
</feature>
<feature type="compositionally biased region" description="Polar residues" evidence="2">
    <location>
        <begin position="176"/>
        <end position="189"/>
    </location>
</feature>
<feature type="region of interest" description="Disordered" evidence="2">
    <location>
        <begin position="1"/>
        <end position="23"/>
    </location>
</feature>
<feature type="compositionally biased region" description="Basic residues" evidence="2">
    <location>
        <begin position="1"/>
        <end position="17"/>
    </location>
</feature>
<keyword evidence="4" id="KW-1185">Reference proteome</keyword>
<gene>
    <name evidence="3" type="ordered locus">AALP_Aa4g103100</name>
</gene>
<dbReference type="Gramene" id="KFK36289">
    <property type="protein sequence ID" value="KFK36289"/>
    <property type="gene ID" value="AALP_AA4G103100"/>
</dbReference>
<protein>
    <submittedName>
        <fullName evidence="3">Uncharacterized protein</fullName>
    </submittedName>
</protein>
<sequence>MKKTKKAKKKAKVKVRPKSPGFSHSDARYVQRLSMKSGISMEIALVAPSLADRADAPHLGYMTLFKNYFDQCLLWFPLPHFLMRSLADDHFEERFFFFEISERTVEADCIDLVKTRWERRVKPSLPEVFKEFVTAMHTELSSRNGCTRGSSEGQGLVGYQHAEGGGTDDLDPNGSVGASKTVSGESLITSGKGKGVDRETPSRMQRVDIYPAAVVGRETSASHVGGLLGDEAYSTVKSKASELSLFFDCLVSDYDEDIRSRDSELNAAKEANAFLQSRLDELAEQNEVLERDALSVQKVKKDYDDKLTKLKPRCTKAEGEVVQLNGELSSASDLQRSRIGEVVAKARDEMARGFAERTSEVVGLLVEIGGRGQNDMLNLVEIDAKLEFIALLQGSEPPDLPTEVKALRERRHPIYDAYDVFADLLASVHRVLEIPEVSAGAVEASVAVDDDVEVTDEDDLNVTEDDEDAGD</sequence>
<feature type="region of interest" description="Disordered" evidence="2">
    <location>
        <begin position="448"/>
        <end position="471"/>
    </location>
</feature>